<evidence type="ECO:0000256" key="1">
    <source>
        <dbReference type="SAM" id="MobiDB-lite"/>
    </source>
</evidence>
<dbReference type="EMBL" id="MU839831">
    <property type="protein sequence ID" value="KAK1756973.1"/>
    <property type="molecule type" value="Genomic_DNA"/>
</dbReference>
<name>A0AAJ0FB39_9PEZI</name>
<accession>A0AAJ0FB39</accession>
<dbReference type="Proteomes" id="UP001239445">
    <property type="component" value="Unassembled WGS sequence"/>
</dbReference>
<comment type="caution">
    <text evidence="3">The sequence shown here is derived from an EMBL/GenBank/DDBJ whole genome shotgun (WGS) entry which is preliminary data.</text>
</comment>
<feature type="compositionally biased region" description="Basic and acidic residues" evidence="1">
    <location>
        <begin position="13"/>
        <end position="23"/>
    </location>
</feature>
<sequence>MADGRGNQAAGTTDDKHNPRDGHYVYQAHPEPGYEWLVNHHRANLVQAVSCQRSSGHERLPIRDLHDGLRGFRVEFAELQRMKMRKLQIKLIQHAVYMAKNGEEPAEPKDWEKDLEEYIKAVRDYDYMAQFSGQKDSPFTASSENKVDHKILEEETYNAELTFEFLESLQPGGKMTVIPTGPWSPDDDPIWGKYYLTADKVKTRNWAFRVRGAATVVGGLYLPFFGIFATTLFVEDADFIAGLAPILVWLVSVITWSIVVVSKVSELKDIVSMVAGYAAVLGIVLNSFAAVRQAYLTPDPGATTAA</sequence>
<reference evidence="3" key="1">
    <citation type="submission" date="2023-06" db="EMBL/GenBank/DDBJ databases">
        <title>Genome-scale phylogeny and comparative genomics of the fungal order Sordariales.</title>
        <authorList>
            <consortium name="Lawrence Berkeley National Laboratory"/>
            <person name="Hensen N."/>
            <person name="Bonometti L."/>
            <person name="Westerberg I."/>
            <person name="Brannstrom I.O."/>
            <person name="Guillou S."/>
            <person name="Cros-Aarteil S."/>
            <person name="Calhoun S."/>
            <person name="Haridas S."/>
            <person name="Kuo A."/>
            <person name="Mondo S."/>
            <person name="Pangilinan J."/>
            <person name="Riley R."/>
            <person name="Labutti K."/>
            <person name="Andreopoulos B."/>
            <person name="Lipzen A."/>
            <person name="Chen C."/>
            <person name="Yanf M."/>
            <person name="Daum C."/>
            <person name="Ng V."/>
            <person name="Clum A."/>
            <person name="Steindorff A."/>
            <person name="Ohm R."/>
            <person name="Martin F."/>
            <person name="Silar P."/>
            <person name="Natvig D."/>
            <person name="Lalanne C."/>
            <person name="Gautier V."/>
            <person name="Ament-Velasquez S.L."/>
            <person name="Kruys A."/>
            <person name="Hutchinson M.I."/>
            <person name="Powell A.J."/>
            <person name="Barry K."/>
            <person name="Miller A.N."/>
            <person name="Grigoriev I.V."/>
            <person name="Debuchy R."/>
            <person name="Gladieux P."/>
            <person name="Thoren M.H."/>
            <person name="Johannesson H."/>
        </authorList>
    </citation>
    <scope>NUCLEOTIDE SEQUENCE</scope>
    <source>
        <strain evidence="3">PSN4</strain>
    </source>
</reference>
<feature type="transmembrane region" description="Helical" evidence="2">
    <location>
        <begin position="239"/>
        <end position="261"/>
    </location>
</feature>
<protein>
    <submittedName>
        <fullName evidence="3">Uncharacterized protein</fullName>
    </submittedName>
</protein>
<gene>
    <name evidence="3" type="ORF">QBC47DRAFT_400600</name>
</gene>
<feature type="transmembrane region" description="Helical" evidence="2">
    <location>
        <begin position="212"/>
        <end position="233"/>
    </location>
</feature>
<organism evidence="3 4">
    <name type="scientific">Echria macrotheca</name>
    <dbReference type="NCBI Taxonomy" id="438768"/>
    <lineage>
        <taxon>Eukaryota</taxon>
        <taxon>Fungi</taxon>
        <taxon>Dikarya</taxon>
        <taxon>Ascomycota</taxon>
        <taxon>Pezizomycotina</taxon>
        <taxon>Sordariomycetes</taxon>
        <taxon>Sordariomycetidae</taxon>
        <taxon>Sordariales</taxon>
        <taxon>Schizotheciaceae</taxon>
        <taxon>Echria</taxon>
    </lineage>
</organism>
<keyword evidence="2" id="KW-0812">Transmembrane</keyword>
<feature type="transmembrane region" description="Helical" evidence="2">
    <location>
        <begin position="270"/>
        <end position="291"/>
    </location>
</feature>
<keyword evidence="2" id="KW-0472">Membrane</keyword>
<proteinExistence type="predicted"/>
<feature type="region of interest" description="Disordered" evidence="1">
    <location>
        <begin position="1"/>
        <end position="24"/>
    </location>
</feature>
<dbReference type="AlphaFoldDB" id="A0AAJ0FB39"/>
<evidence type="ECO:0000313" key="3">
    <source>
        <dbReference type="EMBL" id="KAK1756973.1"/>
    </source>
</evidence>
<evidence type="ECO:0000313" key="4">
    <source>
        <dbReference type="Proteomes" id="UP001239445"/>
    </source>
</evidence>
<keyword evidence="2" id="KW-1133">Transmembrane helix</keyword>
<evidence type="ECO:0000256" key="2">
    <source>
        <dbReference type="SAM" id="Phobius"/>
    </source>
</evidence>
<keyword evidence="4" id="KW-1185">Reference proteome</keyword>